<keyword evidence="8" id="KW-0479">Metal-binding</keyword>
<dbReference type="SUPFAM" id="SSF63737">
    <property type="entry name" value="Leukotriene A4 hydrolase N-terminal domain"/>
    <property type="match status" value="1"/>
</dbReference>
<evidence type="ECO:0000256" key="7">
    <source>
        <dbReference type="ARBA" id="ARBA00022670"/>
    </source>
</evidence>
<dbReference type="InterPro" id="IPR001930">
    <property type="entry name" value="Peptidase_M1"/>
</dbReference>
<dbReference type="InterPro" id="IPR024601">
    <property type="entry name" value="Peptidase_M1_pepN_C"/>
</dbReference>
<dbReference type="Pfam" id="PF17432">
    <property type="entry name" value="DUF3458_C"/>
    <property type="match status" value="1"/>
</dbReference>
<keyword evidence="10" id="KW-0862">Zinc</keyword>
<dbReference type="NCBIfam" id="TIGR02414">
    <property type="entry name" value="pepN_proteo"/>
    <property type="match status" value="1"/>
</dbReference>
<dbReference type="PRINTS" id="PR00756">
    <property type="entry name" value="ALADIPTASE"/>
</dbReference>
<dbReference type="GO" id="GO:0008168">
    <property type="term" value="F:methyltransferase activity"/>
    <property type="evidence" value="ECO:0007669"/>
    <property type="project" value="UniProtKB-KW"/>
</dbReference>
<keyword evidence="17" id="KW-0808">Transferase</keyword>
<evidence type="ECO:0000259" key="13">
    <source>
        <dbReference type="Pfam" id="PF01433"/>
    </source>
</evidence>
<keyword evidence="11" id="KW-0482">Metalloprotease</keyword>
<dbReference type="EMBL" id="JBBLZC010000009">
    <property type="protein sequence ID" value="MEK0083641.1"/>
    <property type="molecule type" value="Genomic_DNA"/>
</dbReference>
<dbReference type="Gene3D" id="3.30.2010.30">
    <property type="match status" value="1"/>
</dbReference>
<comment type="caution">
    <text evidence="17">The sequence shown here is derived from an EMBL/GenBank/DDBJ whole genome shotgun (WGS) entry which is preliminary data.</text>
</comment>
<evidence type="ECO:0000256" key="4">
    <source>
        <dbReference type="ARBA" id="ARBA00012564"/>
    </source>
</evidence>
<feature type="domain" description="Peptidase M1 alanyl aminopeptidase C-terminal" evidence="15">
    <location>
        <begin position="558"/>
        <end position="882"/>
    </location>
</feature>
<keyword evidence="18" id="KW-1185">Reference proteome</keyword>
<feature type="domain" description="Aminopeptidase N-like N-terminal" evidence="16">
    <location>
        <begin position="103"/>
        <end position="191"/>
    </location>
</feature>
<evidence type="ECO:0000256" key="1">
    <source>
        <dbReference type="ARBA" id="ARBA00000098"/>
    </source>
</evidence>
<comment type="similarity">
    <text evidence="3">Belongs to the peptidase M1 family.</text>
</comment>
<keyword evidence="9 17" id="KW-0378">Hydrolase</keyword>
<feature type="domain" description="Peptidase M1 membrane alanine aminopeptidase" evidence="13">
    <location>
        <begin position="231"/>
        <end position="444"/>
    </location>
</feature>
<dbReference type="InterPro" id="IPR045357">
    <property type="entry name" value="Aminopeptidase_N-like_N"/>
</dbReference>
<comment type="catalytic activity">
    <reaction evidence="1">
        <text>Release of an N-terminal amino acid, Xaa-|-Yaa- from a peptide, amide or arylamide. Xaa is preferably Ala, but may be most amino acids including Pro (slow action). When a terminal hydrophobic residue is followed by a prolyl residue, the two may be released as an intact Xaa-Pro dipeptide.</text>
        <dbReference type="EC" id="3.4.11.2"/>
    </reaction>
</comment>
<evidence type="ECO:0000256" key="12">
    <source>
        <dbReference type="NCBIfam" id="TIGR02414"/>
    </source>
</evidence>
<evidence type="ECO:0000256" key="2">
    <source>
        <dbReference type="ARBA" id="ARBA00001947"/>
    </source>
</evidence>
<protein>
    <recommendedName>
        <fullName evidence="5 12">Aminopeptidase N</fullName>
        <ecNumber evidence="4 12">3.4.11.2</ecNumber>
    </recommendedName>
</protein>
<name>A0ABU8XRX5_9PROT</name>
<dbReference type="Pfam" id="PF01433">
    <property type="entry name" value="Peptidase_M1"/>
    <property type="match status" value="1"/>
</dbReference>
<dbReference type="InterPro" id="IPR038438">
    <property type="entry name" value="PepN_Ig-like_sf"/>
</dbReference>
<dbReference type="Gene3D" id="1.10.390.10">
    <property type="entry name" value="Neutral Protease Domain 2"/>
    <property type="match status" value="1"/>
</dbReference>
<dbReference type="InterPro" id="IPR035414">
    <property type="entry name" value="Peptidase_M1_pepN_Ig-like"/>
</dbReference>
<evidence type="ECO:0000256" key="10">
    <source>
        <dbReference type="ARBA" id="ARBA00022833"/>
    </source>
</evidence>
<dbReference type="GO" id="GO:0016285">
    <property type="term" value="F:alanyl aminopeptidase activity"/>
    <property type="evidence" value="ECO:0007669"/>
    <property type="project" value="UniProtKB-EC"/>
</dbReference>
<evidence type="ECO:0000259" key="15">
    <source>
        <dbReference type="Pfam" id="PF17432"/>
    </source>
</evidence>
<proteinExistence type="inferred from homology"/>
<feature type="domain" description="Peptidase M1 alanyl aminopeptidase Ig-like fold" evidence="14">
    <location>
        <begin position="449"/>
        <end position="553"/>
    </location>
</feature>
<evidence type="ECO:0000259" key="16">
    <source>
        <dbReference type="Pfam" id="PF17900"/>
    </source>
</evidence>
<dbReference type="PANTHER" id="PTHR46322:SF1">
    <property type="entry name" value="PUROMYCIN-SENSITIVE AMINOPEPTIDASE"/>
    <property type="match status" value="1"/>
</dbReference>
<evidence type="ECO:0000256" key="6">
    <source>
        <dbReference type="ARBA" id="ARBA00022438"/>
    </source>
</evidence>
<dbReference type="EC" id="3.4.11.2" evidence="4 12"/>
<keyword evidence="7" id="KW-0645">Protease</keyword>
<dbReference type="Gene3D" id="1.25.50.10">
    <property type="entry name" value="Peptidase M1, alanyl aminopeptidase, C-terminal domain"/>
    <property type="match status" value="1"/>
</dbReference>
<dbReference type="InterPro" id="IPR012779">
    <property type="entry name" value="Peptidase_M1_pepN"/>
</dbReference>
<dbReference type="Gene3D" id="2.60.40.1840">
    <property type="match status" value="1"/>
</dbReference>
<dbReference type="RefSeq" id="WP_418159491.1">
    <property type="nucleotide sequence ID" value="NZ_JBBLZC010000009.1"/>
</dbReference>
<dbReference type="InterPro" id="IPR014782">
    <property type="entry name" value="Peptidase_M1_dom"/>
</dbReference>
<dbReference type="Pfam" id="PF17900">
    <property type="entry name" value="Peptidase_M1_N"/>
    <property type="match status" value="1"/>
</dbReference>
<evidence type="ECO:0000256" key="3">
    <source>
        <dbReference type="ARBA" id="ARBA00010136"/>
    </source>
</evidence>
<dbReference type="InterPro" id="IPR042097">
    <property type="entry name" value="Aminopeptidase_N-like_N_sf"/>
</dbReference>
<gene>
    <name evidence="17" type="primary">pepN</name>
    <name evidence="17" type="ORF">U1T56_10795</name>
</gene>
<comment type="cofactor">
    <cofactor evidence="2">
        <name>Zn(2+)</name>
        <dbReference type="ChEBI" id="CHEBI:29105"/>
    </cofactor>
</comment>
<keyword evidence="17" id="KW-0489">Methyltransferase</keyword>
<dbReference type="SUPFAM" id="SSF55486">
    <property type="entry name" value="Metalloproteases ('zincins'), catalytic domain"/>
    <property type="match status" value="1"/>
</dbReference>
<sequence>MSQAPTREPVYLKDYRPPAFLTPEIELDFVLEPEATLVTSRQTFRRNPKGEGRELVLFGENQDLLALTLNGAPLPPERWRKESDRIVLLDPPDEFTLEVRSRIDPAANTALMGLYISNGVFCTQCEPEGFRRITYFQDRPDVMARYRVRIEADRSACPVLLSNGNPIDRGDLPGGRHWALWEDPFPKPSYLFALVAGDLACLEDEFTTRSGRKVQLRLYSEAANIGQCHHALASLKKAMKWDEDRYGLEYDLDLFQIVAVNDFNFGAMENKGLNIFNTSATLARADTSTDFDFMNVERVIAHEYFHNWTGDRVTCRDWFQLTLKEGLTVFRDQQFSADMHSPGVKRIGDVVFIRDVQFAEDAGPLAHPIRPDRYIEINNFYTATVYQKGAEVIRMLHTLLGEETYRKGIDLYFQRHDGQAVTCEDFVQAMADASGRDLGQFMRWYSQAGTPELEVRRRFDPDRQALTLEIAQRTPPTPGQEEKLPFHIPIRMGLIGRDGTPRRLQLEGENEPKGTERVLELTEPAQRFTFIGLEGGEPVPSLLRGFSAPVKLDAGYSDDELAHLMAHDTDDFVRWDAGQRLASNVLLALVGDHAAGRAPSTLDRRLIDAFAKSLDRAGEDPAFAARMLSLPSSSYLGQQMQVIDVEGIRFALDLARRELGRSLHGAWLAAYRANTDEGPFSIDTAAIARRSLKNLALAYLAYARDEEGQALVRTQYARADNMTDCLSALRLITETGMPESEAALASFYEKWEKEPLVVNKWFSLQAMIEDEAAPERVEHLMAHPAFTWSNPNRVRALLGSFAMMNLVGFHRRDGAGYRLLTDKVLELDRRNPQVAARLLSALGRWRRFDEHRQSLMRAELERVVATPGLSRDSYEIASKSLA</sequence>
<evidence type="ECO:0000313" key="17">
    <source>
        <dbReference type="EMBL" id="MEK0083641.1"/>
    </source>
</evidence>
<reference evidence="17 18" key="1">
    <citation type="submission" date="2024-01" db="EMBL/GenBank/DDBJ databases">
        <title>Multi-omics insights into the function and evolution of sodium benzoate biodegradation pathways in Benzoatithermus flavus gen. nov., sp. nov. from hot spring.</title>
        <authorList>
            <person name="Hu C.-J."/>
            <person name="Li W.-J."/>
        </authorList>
    </citation>
    <scope>NUCLEOTIDE SEQUENCE [LARGE SCALE GENOMIC DNA]</scope>
    <source>
        <strain evidence="17 18">SYSU G07066</strain>
    </source>
</reference>
<dbReference type="Gene3D" id="2.60.40.1730">
    <property type="entry name" value="tricorn interacting facor f3 domain"/>
    <property type="match status" value="1"/>
</dbReference>
<dbReference type="PANTHER" id="PTHR46322">
    <property type="entry name" value="PUROMYCIN-SENSITIVE AMINOPEPTIDASE"/>
    <property type="match status" value="1"/>
</dbReference>
<dbReference type="Proteomes" id="UP001375743">
    <property type="component" value="Unassembled WGS sequence"/>
</dbReference>
<evidence type="ECO:0000256" key="11">
    <source>
        <dbReference type="ARBA" id="ARBA00023049"/>
    </source>
</evidence>
<dbReference type="GO" id="GO:0032259">
    <property type="term" value="P:methylation"/>
    <property type="evidence" value="ECO:0007669"/>
    <property type="project" value="UniProtKB-KW"/>
</dbReference>
<dbReference type="Pfam" id="PF11940">
    <property type="entry name" value="DUF3458"/>
    <property type="match status" value="1"/>
</dbReference>
<evidence type="ECO:0000256" key="9">
    <source>
        <dbReference type="ARBA" id="ARBA00022801"/>
    </source>
</evidence>
<keyword evidence="6 17" id="KW-0031">Aminopeptidase</keyword>
<evidence type="ECO:0000256" key="5">
    <source>
        <dbReference type="ARBA" id="ARBA00015611"/>
    </source>
</evidence>
<evidence type="ECO:0000313" key="18">
    <source>
        <dbReference type="Proteomes" id="UP001375743"/>
    </source>
</evidence>
<dbReference type="InterPro" id="IPR027268">
    <property type="entry name" value="Peptidase_M4/M1_CTD_sf"/>
</dbReference>
<dbReference type="InterPro" id="IPR037144">
    <property type="entry name" value="Peptidase_M1_pepN_C_sf"/>
</dbReference>
<evidence type="ECO:0000259" key="14">
    <source>
        <dbReference type="Pfam" id="PF11940"/>
    </source>
</evidence>
<accession>A0ABU8XRX5</accession>
<organism evidence="17 18">
    <name type="scientific">Benzoatithermus flavus</name>
    <dbReference type="NCBI Taxonomy" id="3108223"/>
    <lineage>
        <taxon>Bacteria</taxon>
        <taxon>Pseudomonadati</taxon>
        <taxon>Pseudomonadota</taxon>
        <taxon>Alphaproteobacteria</taxon>
        <taxon>Geminicoccales</taxon>
        <taxon>Geminicoccaceae</taxon>
        <taxon>Benzoatithermus</taxon>
    </lineage>
</organism>
<evidence type="ECO:0000256" key="8">
    <source>
        <dbReference type="ARBA" id="ARBA00022723"/>
    </source>
</evidence>
<dbReference type="CDD" id="cd09600">
    <property type="entry name" value="M1_APN"/>
    <property type="match status" value="1"/>
</dbReference>